<dbReference type="AlphaFoldDB" id="N1MV95"/>
<dbReference type="PIRSF" id="PIRSF029218">
    <property type="entry name" value="ParE"/>
    <property type="match status" value="1"/>
</dbReference>
<evidence type="ECO:0000313" key="5">
    <source>
        <dbReference type="Proteomes" id="UP000013201"/>
    </source>
</evidence>
<dbReference type="PANTHER" id="PTHR33755">
    <property type="entry name" value="TOXIN PARE1-RELATED"/>
    <property type="match status" value="1"/>
</dbReference>
<evidence type="ECO:0000256" key="3">
    <source>
        <dbReference type="PIRNR" id="PIRNR029218"/>
    </source>
</evidence>
<protein>
    <recommendedName>
        <fullName evidence="3">Toxin</fullName>
    </recommendedName>
</protein>
<sequence length="97" mass="11216">MPSYSLSKGAERDLADIAAYSIETFGIEQALAYRDGLTNCFTFLAEHPKSARLRHELNPPVRARRFRSHLIFYDEQSDGGIFILRVRHCREDWLDGE</sequence>
<dbReference type="InterPro" id="IPR035093">
    <property type="entry name" value="RelE/ParE_toxin_dom_sf"/>
</dbReference>
<comment type="similarity">
    <text evidence="1 3">Belongs to the RelE toxin family.</text>
</comment>
<reference evidence="5" key="2">
    <citation type="submission" date="2013-04" db="EMBL/GenBank/DDBJ databases">
        <title>Bisphenol A degrading Sphingobium sp. strain BiD32.</title>
        <authorList>
            <person name="Nielsen J.L."/>
            <person name="Zhou N.A."/>
            <person name="Kjeldal H."/>
        </authorList>
    </citation>
    <scope>NUCLEOTIDE SEQUENCE [LARGE SCALE GENOMIC DNA]</scope>
    <source>
        <strain evidence="5">BiD32</strain>
    </source>
</reference>
<dbReference type="RefSeq" id="WP_006962344.1">
    <property type="nucleotide sequence ID" value="NZ_CAVK010000182.1"/>
</dbReference>
<reference evidence="4 5" key="1">
    <citation type="submission" date="2013-03" db="EMBL/GenBank/DDBJ databases">
        <authorList>
            <person name="Le V."/>
        </authorList>
    </citation>
    <scope>NUCLEOTIDE SEQUENCE [LARGE SCALE GENOMIC DNA]</scope>
    <source>
        <strain evidence="4 5">BiD32</strain>
    </source>
</reference>
<accession>N1MV95</accession>
<evidence type="ECO:0000256" key="2">
    <source>
        <dbReference type="ARBA" id="ARBA00022649"/>
    </source>
</evidence>
<comment type="caution">
    <text evidence="4">The sequence shown here is derived from an EMBL/GenBank/DDBJ whole genome shotgun (WGS) entry which is preliminary data.</text>
</comment>
<dbReference type="InterPro" id="IPR028344">
    <property type="entry name" value="ParE1/4"/>
</dbReference>
<name>N1MV95_9SPHN</name>
<gene>
    <name evidence="4" type="ORF">EBBID32_35890</name>
</gene>
<dbReference type="PANTHER" id="PTHR33755:SF9">
    <property type="entry name" value="TOXIN PARE1"/>
    <property type="match status" value="1"/>
</dbReference>
<evidence type="ECO:0000256" key="1">
    <source>
        <dbReference type="ARBA" id="ARBA00006226"/>
    </source>
</evidence>
<organism evidence="4 5">
    <name type="scientific">Sphingobium indicum BiD32</name>
    <dbReference type="NCBI Taxonomy" id="1301087"/>
    <lineage>
        <taxon>Bacteria</taxon>
        <taxon>Pseudomonadati</taxon>
        <taxon>Pseudomonadota</taxon>
        <taxon>Alphaproteobacteria</taxon>
        <taxon>Sphingomonadales</taxon>
        <taxon>Sphingomonadaceae</taxon>
        <taxon>Sphingobium</taxon>
    </lineage>
</organism>
<dbReference type="Pfam" id="PF05016">
    <property type="entry name" value="ParE_toxin"/>
    <property type="match status" value="1"/>
</dbReference>
<dbReference type="OrthoDB" id="7173315at2"/>
<dbReference type="Proteomes" id="UP000013201">
    <property type="component" value="Unassembled WGS sequence"/>
</dbReference>
<dbReference type="EMBL" id="CAVK010000182">
    <property type="protein sequence ID" value="CCW19223.1"/>
    <property type="molecule type" value="Genomic_DNA"/>
</dbReference>
<dbReference type="InterPro" id="IPR007712">
    <property type="entry name" value="RelE/ParE_toxin"/>
</dbReference>
<dbReference type="InterPro" id="IPR051803">
    <property type="entry name" value="TA_system_RelE-like_toxin"/>
</dbReference>
<evidence type="ECO:0000313" key="4">
    <source>
        <dbReference type="EMBL" id="CCW19223.1"/>
    </source>
</evidence>
<proteinExistence type="inferred from homology"/>
<keyword evidence="2" id="KW-1277">Toxin-antitoxin system</keyword>
<dbReference type="Gene3D" id="3.30.2310.20">
    <property type="entry name" value="RelE-like"/>
    <property type="match status" value="1"/>
</dbReference>
<keyword evidence="5" id="KW-1185">Reference proteome</keyword>